<keyword evidence="1" id="KW-0808">Transferase</keyword>
<dbReference type="STRING" id="441112.SAMN04488094_106145"/>
<evidence type="ECO:0000313" key="7">
    <source>
        <dbReference type="EMBL" id="SFC58265.1"/>
    </source>
</evidence>
<dbReference type="AlphaFoldDB" id="A0A1I1KCP4"/>
<dbReference type="Proteomes" id="UP000198728">
    <property type="component" value="Unassembled WGS sequence"/>
</dbReference>
<proteinExistence type="predicted"/>
<feature type="domain" description="Protein kinase" evidence="6">
    <location>
        <begin position="31"/>
        <end position="311"/>
    </location>
</feature>
<dbReference type="RefSeq" id="WP_177208328.1">
    <property type="nucleotide sequence ID" value="NZ_FOLG01000006.1"/>
</dbReference>
<feature type="compositionally biased region" description="Low complexity" evidence="5">
    <location>
        <begin position="374"/>
        <end position="387"/>
    </location>
</feature>
<name>A0A1I1KCP4_9RHOB</name>
<reference evidence="7 8" key="1">
    <citation type="submission" date="2016-10" db="EMBL/GenBank/DDBJ databases">
        <authorList>
            <person name="de Groot N.N."/>
        </authorList>
    </citation>
    <scope>NUCLEOTIDE SEQUENCE [LARGE SCALE GENOMIC DNA]</scope>
    <source>
        <strain evidence="7 8">DSM 19548</strain>
    </source>
</reference>
<dbReference type="Gene3D" id="3.30.200.20">
    <property type="entry name" value="Phosphorylase Kinase, domain 1"/>
    <property type="match status" value="1"/>
</dbReference>
<dbReference type="CDD" id="cd14014">
    <property type="entry name" value="STKc_PknB_like"/>
    <property type="match status" value="1"/>
</dbReference>
<gene>
    <name evidence="7" type="ORF">SAMN04488094_106145</name>
</gene>
<dbReference type="EMBL" id="FOLG01000006">
    <property type="protein sequence ID" value="SFC58265.1"/>
    <property type="molecule type" value="Genomic_DNA"/>
</dbReference>
<dbReference type="PANTHER" id="PTHR43289">
    <property type="entry name" value="MITOGEN-ACTIVATED PROTEIN KINASE KINASE KINASE 20-RELATED"/>
    <property type="match status" value="1"/>
</dbReference>
<feature type="compositionally biased region" description="Basic and acidic residues" evidence="5">
    <location>
        <begin position="420"/>
        <end position="434"/>
    </location>
</feature>
<protein>
    <submittedName>
        <fullName evidence="7">Serine/threonine protein kinase</fullName>
    </submittedName>
</protein>
<accession>A0A1I1KCP4</accession>
<dbReference type="InterPro" id="IPR008266">
    <property type="entry name" value="Tyr_kinase_AS"/>
</dbReference>
<dbReference type="InterPro" id="IPR011009">
    <property type="entry name" value="Kinase-like_dom_sf"/>
</dbReference>
<dbReference type="SUPFAM" id="SSF56112">
    <property type="entry name" value="Protein kinase-like (PK-like)"/>
    <property type="match status" value="1"/>
</dbReference>
<evidence type="ECO:0000256" key="3">
    <source>
        <dbReference type="ARBA" id="ARBA00022777"/>
    </source>
</evidence>
<sequence length="467" mass="52407">MSSRTTPKERTKHSKFGDELPVGSTLLRGQYKIERYLNSGGFGITYLARNSLDRRVVIKECYPSFICCRNGNNVRVRSEEHAGYYERLLDMFRKEARALAMLEHPNIVRVHEVFSDNKTAYMALDFVEGRDLQSIISENRENFGFAKIRELMVTVLSAISHIHARGMLHRDISPDNILIEKSGNPVLIDFGSARAQAARDASAIHAVKDGYSPHEFYATHAAHSAASDLYSLGATFHYAITGEAPPPSPDRLAALAEGQADPYTKLENSVERFDKGLLASIDRAVSVLARDRMQSANEWLLEIDDHSHTSMALEAARNDARIDQLVSELTHRTNSELASILAEEREREEAELEQRLVEMERIKSEEEERKKSRAQAAKAAADAAAAEPVPTFDTDWRPPVETICMPSIPQRIDYIAKIARQSEERRGDRSRQTRDTSATGKKLVERAFWTLGPLFADDPTPIAGRAE</sequence>
<dbReference type="Pfam" id="PF00069">
    <property type="entry name" value="Pkinase"/>
    <property type="match status" value="1"/>
</dbReference>
<evidence type="ECO:0000256" key="4">
    <source>
        <dbReference type="ARBA" id="ARBA00022840"/>
    </source>
</evidence>
<feature type="region of interest" description="Disordered" evidence="5">
    <location>
        <begin position="363"/>
        <end position="398"/>
    </location>
</feature>
<keyword evidence="3 7" id="KW-0418">Kinase</keyword>
<keyword evidence="7" id="KW-0723">Serine/threonine-protein kinase</keyword>
<evidence type="ECO:0000256" key="1">
    <source>
        <dbReference type="ARBA" id="ARBA00022679"/>
    </source>
</evidence>
<evidence type="ECO:0000256" key="2">
    <source>
        <dbReference type="ARBA" id="ARBA00022741"/>
    </source>
</evidence>
<dbReference type="GO" id="GO:0005524">
    <property type="term" value="F:ATP binding"/>
    <property type="evidence" value="ECO:0007669"/>
    <property type="project" value="UniProtKB-KW"/>
</dbReference>
<keyword evidence="2" id="KW-0547">Nucleotide-binding</keyword>
<keyword evidence="4" id="KW-0067">ATP-binding</keyword>
<dbReference type="PROSITE" id="PS50011">
    <property type="entry name" value="PROTEIN_KINASE_DOM"/>
    <property type="match status" value="1"/>
</dbReference>
<evidence type="ECO:0000256" key="5">
    <source>
        <dbReference type="SAM" id="MobiDB-lite"/>
    </source>
</evidence>
<evidence type="ECO:0000313" key="8">
    <source>
        <dbReference type="Proteomes" id="UP000198728"/>
    </source>
</evidence>
<dbReference type="PROSITE" id="PS00109">
    <property type="entry name" value="PROTEIN_KINASE_TYR"/>
    <property type="match status" value="1"/>
</dbReference>
<feature type="region of interest" description="Disordered" evidence="5">
    <location>
        <begin position="419"/>
        <end position="439"/>
    </location>
</feature>
<dbReference type="GO" id="GO:0004674">
    <property type="term" value="F:protein serine/threonine kinase activity"/>
    <property type="evidence" value="ECO:0007669"/>
    <property type="project" value="UniProtKB-KW"/>
</dbReference>
<dbReference type="PANTHER" id="PTHR43289:SF6">
    <property type="entry name" value="SERINE_THREONINE-PROTEIN KINASE NEKL-3"/>
    <property type="match status" value="1"/>
</dbReference>
<dbReference type="InterPro" id="IPR000719">
    <property type="entry name" value="Prot_kinase_dom"/>
</dbReference>
<evidence type="ECO:0000259" key="6">
    <source>
        <dbReference type="PROSITE" id="PS50011"/>
    </source>
</evidence>
<organism evidence="7 8">
    <name type="scientific">Tropicimonas isoalkanivorans</name>
    <dbReference type="NCBI Taxonomy" id="441112"/>
    <lineage>
        <taxon>Bacteria</taxon>
        <taxon>Pseudomonadati</taxon>
        <taxon>Pseudomonadota</taxon>
        <taxon>Alphaproteobacteria</taxon>
        <taxon>Rhodobacterales</taxon>
        <taxon>Roseobacteraceae</taxon>
        <taxon>Tropicimonas</taxon>
    </lineage>
</organism>
<keyword evidence="8" id="KW-1185">Reference proteome</keyword>
<dbReference type="Gene3D" id="1.10.510.10">
    <property type="entry name" value="Transferase(Phosphotransferase) domain 1"/>
    <property type="match status" value="1"/>
</dbReference>